<evidence type="ECO:0000313" key="1">
    <source>
        <dbReference type="EMBL" id="GIY49939.1"/>
    </source>
</evidence>
<proteinExistence type="predicted"/>
<dbReference type="Proteomes" id="UP001054837">
    <property type="component" value="Unassembled WGS sequence"/>
</dbReference>
<accession>A0AAV4TUY2</accession>
<sequence length="160" mass="18327">MEDTENNDSNKADNENDIDNLQKCINEFCRLLGCNTTELTYKELSSLFKKRPISFSPKNSINNPRREFLAEQLKELEEVWQLYKTLRPSCSQDKSSGSEGEFIDGGEVSYADNTAYSEDFKKYLQKNSTTFLIFSNLFSEVNHAGGQVSNYLFVFLANLL</sequence>
<name>A0AAV4TUY2_9ARAC</name>
<gene>
    <name evidence="1" type="primary">LT_11</name>
    <name evidence="1" type="ORF">CDAR_183851</name>
</gene>
<protein>
    <submittedName>
        <fullName evidence="1">Large T antigen</fullName>
    </submittedName>
</protein>
<dbReference type="EMBL" id="BPLQ01010320">
    <property type="protein sequence ID" value="GIY49939.1"/>
    <property type="molecule type" value="Genomic_DNA"/>
</dbReference>
<evidence type="ECO:0000313" key="2">
    <source>
        <dbReference type="Proteomes" id="UP001054837"/>
    </source>
</evidence>
<dbReference type="AlphaFoldDB" id="A0AAV4TUY2"/>
<comment type="caution">
    <text evidence="1">The sequence shown here is derived from an EMBL/GenBank/DDBJ whole genome shotgun (WGS) entry which is preliminary data.</text>
</comment>
<organism evidence="1 2">
    <name type="scientific">Caerostris darwini</name>
    <dbReference type="NCBI Taxonomy" id="1538125"/>
    <lineage>
        <taxon>Eukaryota</taxon>
        <taxon>Metazoa</taxon>
        <taxon>Ecdysozoa</taxon>
        <taxon>Arthropoda</taxon>
        <taxon>Chelicerata</taxon>
        <taxon>Arachnida</taxon>
        <taxon>Araneae</taxon>
        <taxon>Araneomorphae</taxon>
        <taxon>Entelegynae</taxon>
        <taxon>Araneoidea</taxon>
        <taxon>Araneidae</taxon>
        <taxon>Caerostris</taxon>
    </lineage>
</organism>
<reference evidence="1 2" key="1">
    <citation type="submission" date="2021-06" db="EMBL/GenBank/DDBJ databases">
        <title>Caerostris darwini draft genome.</title>
        <authorList>
            <person name="Kono N."/>
            <person name="Arakawa K."/>
        </authorList>
    </citation>
    <scope>NUCLEOTIDE SEQUENCE [LARGE SCALE GENOMIC DNA]</scope>
</reference>
<keyword evidence="2" id="KW-1185">Reference proteome</keyword>